<dbReference type="EMBL" id="AP024749">
    <property type="protein sequence ID" value="BCY27771.1"/>
    <property type="molecule type" value="Genomic_DNA"/>
</dbReference>
<accession>A0ABN6HTJ0</accession>
<organism evidence="1 2">
    <name type="scientific">Flavobacterium okayamense</name>
    <dbReference type="NCBI Taxonomy" id="2830782"/>
    <lineage>
        <taxon>Bacteria</taxon>
        <taxon>Pseudomonadati</taxon>
        <taxon>Bacteroidota</taxon>
        <taxon>Flavobacteriia</taxon>
        <taxon>Flavobacteriales</taxon>
        <taxon>Flavobacteriaceae</taxon>
        <taxon>Flavobacterium</taxon>
    </lineage>
</organism>
<keyword evidence="2" id="KW-1185">Reference proteome</keyword>
<proteinExistence type="predicted"/>
<name>A0ABN6HTJ0_9FLAO</name>
<dbReference type="Proteomes" id="UP000825258">
    <property type="component" value="Chromosome"/>
</dbReference>
<reference evidence="1 2" key="1">
    <citation type="submission" date="2021-06" db="EMBL/GenBank/DDBJ databases">
        <title>Whole genome sequences of Flavobacterium sp. KK2020170 and assembly.</title>
        <authorList>
            <person name="Kitahara K."/>
            <person name="Miyoshi S."/>
            <person name="Uesaka K."/>
        </authorList>
    </citation>
    <scope>NUCLEOTIDE SEQUENCE [LARGE SCALE GENOMIC DNA]</scope>
    <source>
        <strain evidence="1 2">KK2020170</strain>
    </source>
</reference>
<dbReference type="RefSeq" id="WP_221259375.1">
    <property type="nucleotide sequence ID" value="NZ_AP024749.1"/>
</dbReference>
<evidence type="ECO:0000313" key="2">
    <source>
        <dbReference type="Proteomes" id="UP000825258"/>
    </source>
</evidence>
<gene>
    <name evidence="1" type="ORF">KK2020170_06390</name>
</gene>
<protein>
    <submittedName>
        <fullName evidence="1">Uncharacterized protein</fullName>
    </submittedName>
</protein>
<sequence length="154" mass="18372">MKFYVKLIFCLFLISAYGQEKICQTKKENLEWINHLKSKKVLQDQLYLIKRKIYSDTLFCRDPKRIFLHNKRGDSMICKSIIVIESKEKHYNLDLQERPYLLSYINKLNNKNIYKVVILNDFDSAVYYGNKGLCGVVILKATEKFGRKIEKEYK</sequence>
<evidence type="ECO:0000313" key="1">
    <source>
        <dbReference type="EMBL" id="BCY27771.1"/>
    </source>
</evidence>